<evidence type="ECO:0008006" key="3">
    <source>
        <dbReference type="Google" id="ProtNLM"/>
    </source>
</evidence>
<dbReference type="NCBIfam" id="NF047529">
    <property type="entry name" value="SrpA"/>
    <property type="match status" value="1"/>
</dbReference>
<protein>
    <recommendedName>
        <fullName evidence="3">Lipoprotein</fullName>
    </recommendedName>
</protein>
<accession>A0A396YW27</accession>
<dbReference type="Proteomes" id="UP000265798">
    <property type="component" value="Unassembled WGS sequence"/>
</dbReference>
<sequence>MSCGSKKKDDKNNLLLALLGMSLGSKAEFKLTTANTMAAARIANSSHFIVGPHASGLLSDLAGDDPLNYGDADAFSNHFLTPSAVSMEVCRILAYKSAAKGGPAPGTETLENAAFTPFKIEGANGSGQVGAPDFGPCGGFMPVALKGGSVTTESASLPITPIPSELSSEFDRIGIVVRSFSYYFEPKDVPENSYRYVDLLLNTPTQSLLSRGEVSTKIFGSGCPASFANSASFIFMQLLQPGENLTSACSFYESAIDSSSGIFLSIPGINYFANPNSVLNPPSVAGVNYTSANQKLRFKAPAAMNGVPSTTPYILIVSLDNSNPGKSNLLFNISVDNVLFWDSSGGDNVFSPQLDAADRPNATDGNDNLTNPARRNVIFHLPTILSEYINE</sequence>
<proteinExistence type="predicted"/>
<dbReference type="EMBL" id="QHCT01000009">
    <property type="protein sequence ID" value="RHX85537.1"/>
    <property type="molecule type" value="Genomic_DNA"/>
</dbReference>
<evidence type="ECO:0000313" key="1">
    <source>
        <dbReference type="EMBL" id="RHX85537.1"/>
    </source>
</evidence>
<gene>
    <name evidence="1" type="ORF">DLM75_21065</name>
</gene>
<evidence type="ECO:0000313" key="2">
    <source>
        <dbReference type="Proteomes" id="UP000265798"/>
    </source>
</evidence>
<comment type="caution">
    <text evidence="1">The sequence shown here is derived from an EMBL/GenBank/DDBJ whole genome shotgun (WGS) entry which is preliminary data.</text>
</comment>
<organism evidence="1 2">
    <name type="scientific">Leptospira stimsonii</name>
    <dbReference type="NCBI Taxonomy" id="2202203"/>
    <lineage>
        <taxon>Bacteria</taxon>
        <taxon>Pseudomonadati</taxon>
        <taxon>Spirochaetota</taxon>
        <taxon>Spirochaetia</taxon>
        <taxon>Leptospirales</taxon>
        <taxon>Leptospiraceae</taxon>
        <taxon>Leptospira</taxon>
    </lineage>
</organism>
<dbReference type="OrthoDB" id="343526at2"/>
<reference evidence="2" key="1">
    <citation type="submission" date="2018-05" db="EMBL/GenBank/DDBJ databases">
        <title>Leptospira yasudae sp. nov. and Leptospira stimsonii sp. nov., two pathogenic species of the genus Leptospira isolated from environmental sources.</title>
        <authorList>
            <person name="Casanovas-Massana A."/>
            <person name="Hamond C."/>
            <person name="Santos L.A."/>
            <person name="Hacker K.P."/>
            <person name="Balassiano I."/>
            <person name="Medeiros M.A."/>
            <person name="Reis M.G."/>
            <person name="Ko A.I."/>
            <person name="Wunder E.A."/>
        </authorList>
    </citation>
    <scope>NUCLEOTIDE SEQUENCE [LARGE SCALE GENOMIC DNA]</scope>
    <source>
        <strain evidence="2">Yale</strain>
    </source>
</reference>
<dbReference type="AlphaFoldDB" id="A0A396YW27"/>
<name>A0A396YW27_9LEPT</name>